<dbReference type="GeneID" id="70243587"/>
<evidence type="ECO:0008006" key="3">
    <source>
        <dbReference type="Google" id="ProtNLM"/>
    </source>
</evidence>
<evidence type="ECO:0000313" key="1">
    <source>
        <dbReference type="EMBL" id="KAH8690442.1"/>
    </source>
</evidence>
<accession>A0AAD4PS42</accession>
<dbReference type="InterPro" id="IPR053037">
    <property type="entry name" value="Pericyclase_pydY-like"/>
</dbReference>
<dbReference type="InterPro" id="IPR012674">
    <property type="entry name" value="Calycin"/>
</dbReference>
<organism evidence="1 2">
    <name type="scientific">Talaromyces proteolyticus</name>
    <dbReference type="NCBI Taxonomy" id="1131652"/>
    <lineage>
        <taxon>Eukaryota</taxon>
        <taxon>Fungi</taxon>
        <taxon>Dikarya</taxon>
        <taxon>Ascomycota</taxon>
        <taxon>Pezizomycotina</taxon>
        <taxon>Eurotiomycetes</taxon>
        <taxon>Eurotiomycetidae</taxon>
        <taxon>Eurotiales</taxon>
        <taxon>Trichocomaceae</taxon>
        <taxon>Talaromyces</taxon>
        <taxon>Talaromyces sect. Bacilispori</taxon>
    </lineage>
</organism>
<dbReference type="RefSeq" id="XP_046066638.1">
    <property type="nucleotide sequence ID" value="XM_046213300.1"/>
</dbReference>
<dbReference type="AlphaFoldDB" id="A0AAD4PS42"/>
<keyword evidence="2" id="KW-1185">Reference proteome</keyword>
<reference evidence="1" key="1">
    <citation type="submission" date="2021-12" db="EMBL/GenBank/DDBJ databases">
        <title>Convergent genome expansion in fungi linked to evolution of root-endophyte symbiosis.</title>
        <authorList>
            <consortium name="DOE Joint Genome Institute"/>
            <person name="Ke Y.-H."/>
            <person name="Bonito G."/>
            <person name="Liao H.-L."/>
            <person name="Looney B."/>
            <person name="Rojas-Flechas A."/>
            <person name="Nash J."/>
            <person name="Hameed K."/>
            <person name="Schadt C."/>
            <person name="Martin F."/>
            <person name="Crous P.W."/>
            <person name="Miettinen O."/>
            <person name="Magnuson J.K."/>
            <person name="Labbe J."/>
            <person name="Jacobson D."/>
            <person name="Doktycz M.J."/>
            <person name="Veneault-Fourrey C."/>
            <person name="Kuo A."/>
            <person name="Mondo S."/>
            <person name="Calhoun S."/>
            <person name="Riley R."/>
            <person name="Ohm R."/>
            <person name="LaButti K."/>
            <person name="Andreopoulos B."/>
            <person name="Pangilinan J."/>
            <person name="Nolan M."/>
            <person name="Tritt A."/>
            <person name="Clum A."/>
            <person name="Lipzen A."/>
            <person name="Daum C."/>
            <person name="Barry K."/>
            <person name="Grigoriev I.V."/>
            <person name="Vilgalys R."/>
        </authorList>
    </citation>
    <scope>NUCLEOTIDE SEQUENCE</scope>
    <source>
        <strain evidence="1">PMI_201</strain>
    </source>
</reference>
<sequence length="224" mass="25138">MAAPKDITIENLNGKWTLDKSLSSPTDPLLALQGINWVVRKAVGMSNVILGIKEYAEVDESTGEPVIRFEISQNTTSGLPGTTESRWVDGNERKQEDHIFGKTAVSMNWINESKNVKGKIFPVVDSKTILVYDDNIPKFLAGEVNDDNSPSDGFLVERPQKDVGKEGDGLWLQLFIRNLDGKWTAEQTWGFENIAETRRYVRRVVVSNSKGEYRVARLVYAFEG</sequence>
<evidence type="ECO:0000313" key="2">
    <source>
        <dbReference type="Proteomes" id="UP001201262"/>
    </source>
</evidence>
<dbReference type="Proteomes" id="UP001201262">
    <property type="component" value="Unassembled WGS sequence"/>
</dbReference>
<gene>
    <name evidence="1" type="ORF">BGW36DRAFT_349845</name>
</gene>
<proteinExistence type="predicted"/>
<dbReference type="EMBL" id="JAJTJA010000013">
    <property type="protein sequence ID" value="KAH8690442.1"/>
    <property type="molecule type" value="Genomic_DNA"/>
</dbReference>
<name>A0AAD4PS42_9EURO</name>
<dbReference type="Gene3D" id="2.40.128.20">
    <property type="match status" value="1"/>
</dbReference>
<comment type="caution">
    <text evidence="1">The sequence shown here is derived from an EMBL/GenBank/DDBJ whole genome shotgun (WGS) entry which is preliminary data.</text>
</comment>
<protein>
    <recommendedName>
        <fullName evidence="3">Lipocalin-like domain-containing protein</fullName>
    </recommendedName>
</protein>
<dbReference type="PANTHER" id="PTHR38115">
    <property type="entry name" value="LIPOCALIN-LIKE DOMAIN-CONTAINING PROTEIN"/>
    <property type="match status" value="1"/>
</dbReference>
<dbReference type="PANTHER" id="PTHR38115:SF1">
    <property type="entry name" value="LIPOCALIN-LIKE DOMAIN-CONTAINING PROTEIN"/>
    <property type="match status" value="1"/>
</dbReference>